<evidence type="ECO:0000313" key="1">
    <source>
        <dbReference type="EMBL" id="GIY25597.1"/>
    </source>
</evidence>
<dbReference type="AlphaFoldDB" id="A0AAV4RW65"/>
<dbReference type="Proteomes" id="UP001054945">
    <property type="component" value="Unassembled WGS sequence"/>
</dbReference>
<organism evidence="1 2">
    <name type="scientific">Caerostris extrusa</name>
    <name type="common">Bark spider</name>
    <name type="synonym">Caerostris bankana</name>
    <dbReference type="NCBI Taxonomy" id="172846"/>
    <lineage>
        <taxon>Eukaryota</taxon>
        <taxon>Metazoa</taxon>
        <taxon>Ecdysozoa</taxon>
        <taxon>Arthropoda</taxon>
        <taxon>Chelicerata</taxon>
        <taxon>Arachnida</taxon>
        <taxon>Araneae</taxon>
        <taxon>Araneomorphae</taxon>
        <taxon>Entelegynae</taxon>
        <taxon>Araneoidea</taxon>
        <taxon>Araneidae</taxon>
        <taxon>Caerostris</taxon>
    </lineage>
</organism>
<sequence>MSWVPGSTWSWTIFYVLDIALVRRFSARFWTICNVLDLALVCWSVLGPGLSSTNVQQNINIDHLMIPLPYFNMESNPFGIYELFRTFPQSHLRVAHLHIFSLTKKPRKLAKGGEGLVASA</sequence>
<evidence type="ECO:0000313" key="2">
    <source>
        <dbReference type="Proteomes" id="UP001054945"/>
    </source>
</evidence>
<proteinExistence type="predicted"/>
<dbReference type="EMBL" id="BPLR01008563">
    <property type="protein sequence ID" value="GIY25597.1"/>
    <property type="molecule type" value="Genomic_DNA"/>
</dbReference>
<keyword evidence="2" id="KW-1185">Reference proteome</keyword>
<protein>
    <submittedName>
        <fullName evidence="1">Uncharacterized protein</fullName>
    </submittedName>
</protein>
<reference evidence="1 2" key="1">
    <citation type="submission" date="2021-06" db="EMBL/GenBank/DDBJ databases">
        <title>Caerostris extrusa draft genome.</title>
        <authorList>
            <person name="Kono N."/>
            <person name="Arakawa K."/>
        </authorList>
    </citation>
    <scope>NUCLEOTIDE SEQUENCE [LARGE SCALE GENOMIC DNA]</scope>
</reference>
<name>A0AAV4RW65_CAEEX</name>
<accession>A0AAV4RW65</accession>
<comment type="caution">
    <text evidence="1">The sequence shown here is derived from an EMBL/GenBank/DDBJ whole genome shotgun (WGS) entry which is preliminary data.</text>
</comment>
<gene>
    <name evidence="1" type="ORF">CEXT_492781</name>
</gene>